<reference evidence="2" key="1">
    <citation type="journal article" date="2022" name="Mol. Ecol. Resour.">
        <title>The genomes of chicory, endive, great burdock and yacon provide insights into Asteraceae palaeo-polyploidization history and plant inulin production.</title>
        <authorList>
            <person name="Fan W."/>
            <person name="Wang S."/>
            <person name="Wang H."/>
            <person name="Wang A."/>
            <person name="Jiang F."/>
            <person name="Liu H."/>
            <person name="Zhao H."/>
            <person name="Xu D."/>
            <person name="Zhang Y."/>
        </authorList>
    </citation>
    <scope>NUCLEOTIDE SEQUENCE [LARGE SCALE GENOMIC DNA]</scope>
    <source>
        <strain evidence="2">cv. Yunnan</strain>
    </source>
</reference>
<accession>A0ACB9J9N6</accession>
<name>A0ACB9J9N6_9ASTR</name>
<evidence type="ECO:0000313" key="2">
    <source>
        <dbReference type="Proteomes" id="UP001056120"/>
    </source>
</evidence>
<proteinExistence type="predicted"/>
<protein>
    <submittedName>
        <fullName evidence="1">Uncharacterized protein</fullName>
    </submittedName>
</protein>
<gene>
    <name evidence="1" type="ORF">L1987_10640</name>
</gene>
<reference evidence="1 2" key="2">
    <citation type="journal article" date="2022" name="Mol. Ecol. Resour.">
        <title>The genomes of chicory, endive, great burdock and yacon provide insights into Asteraceae paleo-polyploidization history and plant inulin production.</title>
        <authorList>
            <person name="Fan W."/>
            <person name="Wang S."/>
            <person name="Wang H."/>
            <person name="Wang A."/>
            <person name="Jiang F."/>
            <person name="Liu H."/>
            <person name="Zhao H."/>
            <person name="Xu D."/>
            <person name="Zhang Y."/>
        </authorList>
    </citation>
    <scope>NUCLEOTIDE SEQUENCE [LARGE SCALE GENOMIC DNA]</scope>
    <source>
        <strain evidence="2">cv. Yunnan</strain>
        <tissue evidence="1">Leaves</tissue>
    </source>
</reference>
<organism evidence="1 2">
    <name type="scientific">Smallanthus sonchifolius</name>
    <dbReference type="NCBI Taxonomy" id="185202"/>
    <lineage>
        <taxon>Eukaryota</taxon>
        <taxon>Viridiplantae</taxon>
        <taxon>Streptophyta</taxon>
        <taxon>Embryophyta</taxon>
        <taxon>Tracheophyta</taxon>
        <taxon>Spermatophyta</taxon>
        <taxon>Magnoliopsida</taxon>
        <taxon>eudicotyledons</taxon>
        <taxon>Gunneridae</taxon>
        <taxon>Pentapetalae</taxon>
        <taxon>asterids</taxon>
        <taxon>campanulids</taxon>
        <taxon>Asterales</taxon>
        <taxon>Asteraceae</taxon>
        <taxon>Asteroideae</taxon>
        <taxon>Heliantheae alliance</taxon>
        <taxon>Millerieae</taxon>
        <taxon>Smallanthus</taxon>
    </lineage>
</organism>
<keyword evidence="2" id="KW-1185">Reference proteome</keyword>
<sequence length="226" mass="24799">MHGDDLRGVEPPDPGAEGRFWSSDMSDDETHEEDAGINKPSDRSTDSRSRKGRNKPSSLLDGSKEGALRRYGLRNSNGIHKSTLQSLPNRKKSSSRKNDMVRNINCNSMGKENVATELNCTDNMSINVEPCMGTGSFLLSTNPITDDCMLIDKPVEHHHHTTNEGPSLFEGHDESCDEHVTNTTPVQIVGSVQTNMVYAGDSILNSLSNFDSHCNNRVGLGGMIKR</sequence>
<evidence type="ECO:0000313" key="1">
    <source>
        <dbReference type="EMBL" id="KAI3816857.1"/>
    </source>
</evidence>
<dbReference type="Proteomes" id="UP001056120">
    <property type="component" value="Linkage Group LG04"/>
</dbReference>
<dbReference type="EMBL" id="CM042021">
    <property type="protein sequence ID" value="KAI3816857.1"/>
    <property type="molecule type" value="Genomic_DNA"/>
</dbReference>
<comment type="caution">
    <text evidence="1">The sequence shown here is derived from an EMBL/GenBank/DDBJ whole genome shotgun (WGS) entry which is preliminary data.</text>
</comment>